<comment type="similarity">
    <text evidence="2">Belongs to the CobH/CbiC family.</text>
</comment>
<name>A0AAE3AB16_9FIRM</name>
<comment type="caution">
    <text evidence="6">The sequence shown here is derived from an EMBL/GenBank/DDBJ whole genome shotgun (WGS) entry which is preliminary data.</text>
</comment>
<dbReference type="PANTHER" id="PTHR43588">
    <property type="entry name" value="COBALT-PRECORRIN-8 METHYLMUTASE"/>
    <property type="match status" value="1"/>
</dbReference>
<dbReference type="EMBL" id="JAJEPW010000016">
    <property type="protein sequence ID" value="MCC2129272.1"/>
    <property type="molecule type" value="Genomic_DNA"/>
</dbReference>
<sequence length="208" mass="22476">MMEQMKPMDIEKRSFAIITELLGDRRLDPENELVIKRVIHTTADFDYVDNLAFSGHAVQKAIAALRAGCDIVTDTQMVKAGINKTILASLGGEVHCFMSDADVAAEAKERGVTRAFVSMERAAALPKPCIFAIGNAPTALFSLEELMEAGKLRPALIIGVPVGFVNVVESKERIIEAAAAPYIVSRGRKGGSNVAAAICNAMLYQIRR</sequence>
<evidence type="ECO:0000256" key="4">
    <source>
        <dbReference type="ARBA" id="ARBA00023235"/>
    </source>
</evidence>
<evidence type="ECO:0000313" key="6">
    <source>
        <dbReference type="EMBL" id="MCC2129272.1"/>
    </source>
</evidence>
<evidence type="ECO:0000259" key="5">
    <source>
        <dbReference type="Pfam" id="PF02570"/>
    </source>
</evidence>
<organism evidence="6 7">
    <name type="scientific">Brotocaccenecus cirricatena</name>
    <dbReference type="NCBI Taxonomy" id="3064195"/>
    <lineage>
        <taxon>Bacteria</taxon>
        <taxon>Bacillati</taxon>
        <taxon>Bacillota</taxon>
        <taxon>Clostridia</taxon>
        <taxon>Eubacteriales</taxon>
        <taxon>Oscillospiraceae</taxon>
        <taxon>Brotocaccenecus</taxon>
    </lineage>
</organism>
<dbReference type="GO" id="GO:0009236">
    <property type="term" value="P:cobalamin biosynthetic process"/>
    <property type="evidence" value="ECO:0007669"/>
    <property type="project" value="UniProtKB-KW"/>
</dbReference>
<evidence type="ECO:0000256" key="3">
    <source>
        <dbReference type="ARBA" id="ARBA00022573"/>
    </source>
</evidence>
<keyword evidence="7" id="KW-1185">Reference proteome</keyword>
<dbReference type="InterPro" id="IPR036588">
    <property type="entry name" value="CobH/CbiC_sf"/>
</dbReference>
<dbReference type="Pfam" id="PF02570">
    <property type="entry name" value="CbiC"/>
    <property type="match status" value="1"/>
</dbReference>
<reference evidence="6" key="1">
    <citation type="submission" date="2021-10" db="EMBL/GenBank/DDBJ databases">
        <title>Anaerobic single-cell dispensing facilitates the cultivation of human gut bacteria.</title>
        <authorList>
            <person name="Afrizal A."/>
        </authorList>
    </citation>
    <scope>NUCLEOTIDE SEQUENCE</scope>
    <source>
        <strain evidence="6">CLA-AA-H272</strain>
    </source>
</reference>
<dbReference type="SUPFAM" id="SSF63965">
    <property type="entry name" value="Precorrin-8X methylmutase CbiC/CobH"/>
    <property type="match status" value="1"/>
</dbReference>
<evidence type="ECO:0000256" key="1">
    <source>
        <dbReference type="ARBA" id="ARBA00004953"/>
    </source>
</evidence>
<dbReference type="AlphaFoldDB" id="A0AAE3AB16"/>
<protein>
    <submittedName>
        <fullName evidence="6">Precorrin-8X methylmutase</fullName>
    </submittedName>
</protein>
<dbReference type="GO" id="GO:0016993">
    <property type="term" value="F:precorrin-8X methylmutase activity"/>
    <property type="evidence" value="ECO:0007669"/>
    <property type="project" value="InterPro"/>
</dbReference>
<dbReference type="InterPro" id="IPR003722">
    <property type="entry name" value="Cbl_synth_CobH/CbiC"/>
</dbReference>
<feature type="domain" description="Cobalamin biosynthesis precorrin-8X methylmutase CobH/CbiC" evidence="5">
    <location>
        <begin position="9"/>
        <end position="204"/>
    </location>
</feature>
<proteinExistence type="inferred from homology"/>
<gene>
    <name evidence="6" type="ORF">LKD37_07030</name>
</gene>
<keyword evidence="4" id="KW-0413">Isomerase</keyword>
<accession>A0AAE3AB16</accession>
<evidence type="ECO:0000256" key="2">
    <source>
        <dbReference type="ARBA" id="ARBA00009774"/>
    </source>
</evidence>
<dbReference type="Proteomes" id="UP001199319">
    <property type="component" value="Unassembled WGS sequence"/>
</dbReference>
<dbReference type="PANTHER" id="PTHR43588:SF1">
    <property type="entry name" value="COBALT-PRECORRIN-8 METHYLMUTASE"/>
    <property type="match status" value="1"/>
</dbReference>
<comment type="pathway">
    <text evidence="1">Cofactor biosynthesis; adenosylcobalamin biosynthesis.</text>
</comment>
<evidence type="ECO:0000313" key="7">
    <source>
        <dbReference type="Proteomes" id="UP001199319"/>
    </source>
</evidence>
<keyword evidence="3" id="KW-0169">Cobalamin biosynthesis</keyword>
<dbReference type="Gene3D" id="3.40.50.10230">
    <property type="entry name" value="Cobalamin biosynthesis CobH/CbiC, precorrin-8X methylmutase"/>
    <property type="match status" value="1"/>
</dbReference>